<keyword evidence="8" id="KW-1003">Cell membrane</keyword>
<keyword evidence="21" id="KW-1185">Reference proteome</keyword>
<evidence type="ECO:0000256" key="18">
    <source>
        <dbReference type="RuleBase" id="RU003938"/>
    </source>
</evidence>
<keyword evidence="10 18" id="KW-0808">Transferase</keyword>
<evidence type="ECO:0000256" key="11">
    <source>
        <dbReference type="ARBA" id="ARBA00022692"/>
    </source>
</evidence>
<keyword evidence="16" id="KW-0594">Phospholipid biosynthesis</keyword>
<evidence type="ECO:0000256" key="3">
    <source>
        <dbReference type="ARBA" id="ARBA00005119"/>
    </source>
</evidence>
<dbReference type="Pfam" id="PF01148">
    <property type="entry name" value="CTP_transf_1"/>
    <property type="match status" value="1"/>
</dbReference>
<evidence type="ECO:0000256" key="17">
    <source>
        <dbReference type="ARBA" id="ARBA00023264"/>
    </source>
</evidence>
<evidence type="ECO:0000256" key="16">
    <source>
        <dbReference type="ARBA" id="ARBA00023209"/>
    </source>
</evidence>
<comment type="subcellular location">
    <subcellularLocation>
        <location evidence="2">Cell membrane</location>
        <topology evidence="2">Multi-pass membrane protein</topology>
    </subcellularLocation>
</comment>
<evidence type="ECO:0000256" key="7">
    <source>
        <dbReference type="ARBA" id="ARBA00019373"/>
    </source>
</evidence>
<feature type="transmembrane region" description="Helical" evidence="19">
    <location>
        <begin position="103"/>
        <end position="120"/>
    </location>
</feature>
<organism evidence="20 21">
    <name type="scientific">Sphingomonas rustica</name>
    <dbReference type="NCBI Taxonomy" id="3103142"/>
    <lineage>
        <taxon>Bacteria</taxon>
        <taxon>Pseudomonadati</taxon>
        <taxon>Pseudomonadota</taxon>
        <taxon>Alphaproteobacteria</taxon>
        <taxon>Sphingomonadales</taxon>
        <taxon>Sphingomonadaceae</taxon>
        <taxon>Sphingomonas</taxon>
    </lineage>
</organism>
<dbReference type="PANTHER" id="PTHR46382">
    <property type="entry name" value="PHOSPHATIDATE CYTIDYLYLTRANSFERASE"/>
    <property type="match status" value="1"/>
</dbReference>
<dbReference type="Proteomes" id="UP001427805">
    <property type="component" value="Unassembled WGS sequence"/>
</dbReference>
<feature type="transmembrane region" description="Helical" evidence="19">
    <location>
        <begin position="65"/>
        <end position="96"/>
    </location>
</feature>
<evidence type="ECO:0000256" key="12">
    <source>
        <dbReference type="ARBA" id="ARBA00022695"/>
    </source>
</evidence>
<keyword evidence="11 18" id="KW-0812">Transmembrane</keyword>
<accession>A0ABV0B8E3</accession>
<reference evidence="20 21" key="1">
    <citation type="submission" date="2024-05" db="EMBL/GenBank/DDBJ databases">
        <title>Sphingomonas sp. HF-S3 16S ribosomal RNA gene Genome sequencing and assembly.</title>
        <authorList>
            <person name="Lee H."/>
        </authorList>
    </citation>
    <scope>NUCLEOTIDE SEQUENCE [LARGE SCALE GENOMIC DNA]</scope>
    <source>
        <strain evidence="20 21">HF-S3</strain>
    </source>
</reference>
<dbReference type="GO" id="GO:0004605">
    <property type="term" value="F:phosphatidate cytidylyltransferase activity"/>
    <property type="evidence" value="ECO:0007669"/>
    <property type="project" value="UniProtKB-EC"/>
</dbReference>
<dbReference type="InterPro" id="IPR000374">
    <property type="entry name" value="PC_trans"/>
</dbReference>
<feature type="transmembrane region" description="Helical" evidence="19">
    <location>
        <begin position="12"/>
        <end position="45"/>
    </location>
</feature>
<feature type="transmembrane region" description="Helical" evidence="19">
    <location>
        <begin position="242"/>
        <end position="259"/>
    </location>
</feature>
<dbReference type="EC" id="2.7.7.41" evidence="6 18"/>
<dbReference type="EMBL" id="JBDIZK010000006">
    <property type="protein sequence ID" value="MEN3747834.1"/>
    <property type="molecule type" value="Genomic_DNA"/>
</dbReference>
<dbReference type="PANTHER" id="PTHR46382:SF1">
    <property type="entry name" value="PHOSPHATIDATE CYTIDYLYLTRANSFERASE"/>
    <property type="match status" value="1"/>
</dbReference>
<keyword evidence="14" id="KW-0443">Lipid metabolism</keyword>
<keyword evidence="15 19" id="KW-0472">Membrane</keyword>
<feature type="transmembrane region" description="Helical" evidence="19">
    <location>
        <begin position="132"/>
        <end position="152"/>
    </location>
</feature>
<proteinExistence type="inferred from homology"/>
<evidence type="ECO:0000256" key="5">
    <source>
        <dbReference type="ARBA" id="ARBA00010185"/>
    </source>
</evidence>
<evidence type="ECO:0000256" key="4">
    <source>
        <dbReference type="ARBA" id="ARBA00005189"/>
    </source>
</evidence>
<keyword evidence="9" id="KW-0444">Lipid biosynthesis</keyword>
<evidence type="ECO:0000256" key="1">
    <source>
        <dbReference type="ARBA" id="ARBA00001698"/>
    </source>
</evidence>
<evidence type="ECO:0000256" key="8">
    <source>
        <dbReference type="ARBA" id="ARBA00022475"/>
    </source>
</evidence>
<evidence type="ECO:0000256" key="9">
    <source>
        <dbReference type="ARBA" id="ARBA00022516"/>
    </source>
</evidence>
<evidence type="ECO:0000256" key="19">
    <source>
        <dbReference type="SAM" id="Phobius"/>
    </source>
</evidence>
<evidence type="ECO:0000256" key="6">
    <source>
        <dbReference type="ARBA" id="ARBA00012487"/>
    </source>
</evidence>
<evidence type="ECO:0000256" key="14">
    <source>
        <dbReference type="ARBA" id="ARBA00023098"/>
    </source>
</evidence>
<protein>
    <recommendedName>
        <fullName evidence="7 18">Phosphatidate cytidylyltransferase</fullName>
        <ecNumber evidence="6 18">2.7.7.41</ecNumber>
    </recommendedName>
</protein>
<comment type="catalytic activity">
    <reaction evidence="1 18">
        <text>a 1,2-diacyl-sn-glycero-3-phosphate + CTP + H(+) = a CDP-1,2-diacyl-sn-glycerol + diphosphate</text>
        <dbReference type="Rhea" id="RHEA:16229"/>
        <dbReference type="ChEBI" id="CHEBI:15378"/>
        <dbReference type="ChEBI" id="CHEBI:33019"/>
        <dbReference type="ChEBI" id="CHEBI:37563"/>
        <dbReference type="ChEBI" id="CHEBI:58332"/>
        <dbReference type="ChEBI" id="CHEBI:58608"/>
        <dbReference type="EC" id="2.7.7.41"/>
    </reaction>
</comment>
<keyword evidence="17" id="KW-1208">Phospholipid metabolism</keyword>
<evidence type="ECO:0000256" key="10">
    <source>
        <dbReference type="ARBA" id="ARBA00022679"/>
    </source>
</evidence>
<feature type="transmembrane region" description="Helical" evidence="19">
    <location>
        <begin position="172"/>
        <end position="194"/>
    </location>
</feature>
<evidence type="ECO:0000256" key="13">
    <source>
        <dbReference type="ARBA" id="ARBA00022989"/>
    </source>
</evidence>
<gene>
    <name evidence="20" type="ORF">TPR58_11705</name>
</gene>
<comment type="caution">
    <text evidence="20">The sequence shown here is derived from an EMBL/GenBank/DDBJ whole genome shotgun (WGS) entry which is preliminary data.</text>
</comment>
<evidence type="ECO:0000256" key="2">
    <source>
        <dbReference type="ARBA" id="ARBA00004651"/>
    </source>
</evidence>
<comment type="pathway">
    <text evidence="3 18">Phospholipid metabolism; CDP-diacylglycerol biosynthesis; CDP-diacylglycerol from sn-glycerol 3-phosphate: step 3/3.</text>
</comment>
<dbReference type="PROSITE" id="PS01315">
    <property type="entry name" value="CDS"/>
    <property type="match status" value="1"/>
</dbReference>
<comment type="pathway">
    <text evidence="4">Lipid metabolism.</text>
</comment>
<name>A0ABV0B8E3_9SPHN</name>
<sequence length="260" mass="27243">MNPSPDLPRRLSAAIVMIAVAFSALWWGGWIFFVLVAVGGILMLYEWANLVGATAGQRRLAQYALTVPIALMSPAAAGPGFLALGFVLGAMFFVGAVTRHSRLAWGVLYVGIPVLALVMLRHEPDMLAPSGFLLTLWAMALVWACDSGAYFAGRAIGGPKLAPSISPNKTWAGFFGGVAAAGLFAAVLAIWFHLPVALAIATPFLAMLAQVGDLYESHLKRVAGVKDSGTMLPGHGGLLDRLDGLVAVAPVAALLVVLLR</sequence>
<comment type="similarity">
    <text evidence="5 18">Belongs to the CDS family.</text>
</comment>
<evidence type="ECO:0000256" key="15">
    <source>
        <dbReference type="ARBA" id="ARBA00023136"/>
    </source>
</evidence>
<keyword evidence="12 18" id="KW-0548">Nucleotidyltransferase</keyword>
<keyword evidence="13 19" id="KW-1133">Transmembrane helix</keyword>
<evidence type="ECO:0000313" key="21">
    <source>
        <dbReference type="Proteomes" id="UP001427805"/>
    </source>
</evidence>
<dbReference type="RefSeq" id="WP_346246843.1">
    <property type="nucleotide sequence ID" value="NZ_JBDIZK010000006.1"/>
</dbReference>
<evidence type="ECO:0000313" key="20">
    <source>
        <dbReference type="EMBL" id="MEN3747834.1"/>
    </source>
</evidence>